<dbReference type="AlphaFoldDB" id="A0A817A5X7"/>
<name>A0A817A5X7_9BILA</name>
<evidence type="ECO:0000313" key="2">
    <source>
        <dbReference type="EMBL" id="CAF3823312.1"/>
    </source>
</evidence>
<evidence type="ECO:0000313" key="3">
    <source>
        <dbReference type="Proteomes" id="UP000663887"/>
    </source>
</evidence>
<comment type="caution">
    <text evidence="1">The sequence shown here is derived from an EMBL/GenBank/DDBJ whole genome shotgun (WGS) entry which is preliminary data.</text>
</comment>
<dbReference type="PANTHER" id="PTHR14614:SF130">
    <property type="entry name" value="PROTEIN-LYSINE N-METHYLTRANSFERASE EEF2KMT"/>
    <property type="match status" value="1"/>
</dbReference>
<dbReference type="PANTHER" id="PTHR14614">
    <property type="entry name" value="HEPATOCELLULAR CARCINOMA-ASSOCIATED ANTIGEN"/>
    <property type="match status" value="1"/>
</dbReference>
<proteinExistence type="predicted"/>
<protein>
    <submittedName>
        <fullName evidence="1">Uncharacterized protein</fullName>
    </submittedName>
</protein>
<accession>A0A817A5X7</accession>
<sequence length="309" mass="35441">MFIHDTPAAFYGRGIKITPDTLEKWYLEFDSSEEEFQKYLLNQTFDNPVFACWSLRVKYRETSIKTIIAWLEKRDSTEVNSRWYDLIVELASRGSCEQDWCHTIYILDNKQCVIHRQSTALVSHGLTGLSNWPASISLGDYLMKRIDRLGNKRIIELGAGSGLLGLALLKSSDKILSYTFTDYSSMILNLLRQNVLLNFSEDDELNERVKVEELDWNQYSADESNRDCCDVILATDVVYDPSVIENLVKVLKILLENNKQSSAYVANAIRNESTYDRFRQALNQSSLNICSIETDNLQSIEILQLTALS</sequence>
<dbReference type="Gene3D" id="3.40.50.150">
    <property type="entry name" value="Vaccinia Virus protein VP39"/>
    <property type="match status" value="1"/>
</dbReference>
<dbReference type="GO" id="GO:0032991">
    <property type="term" value="C:protein-containing complex"/>
    <property type="evidence" value="ECO:0007669"/>
    <property type="project" value="TreeGrafter"/>
</dbReference>
<reference evidence="1" key="1">
    <citation type="submission" date="2021-02" db="EMBL/GenBank/DDBJ databases">
        <authorList>
            <person name="Nowell W R."/>
        </authorList>
    </citation>
    <scope>NUCLEOTIDE SEQUENCE</scope>
</reference>
<dbReference type="SUPFAM" id="SSF53335">
    <property type="entry name" value="S-adenosyl-L-methionine-dependent methyltransferases"/>
    <property type="match status" value="1"/>
</dbReference>
<evidence type="ECO:0000313" key="1">
    <source>
        <dbReference type="EMBL" id="CAF2255702.1"/>
    </source>
</evidence>
<dbReference type="Proteomes" id="UP000663842">
    <property type="component" value="Unassembled WGS sequence"/>
</dbReference>
<dbReference type="Proteomes" id="UP000663887">
    <property type="component" value="Unassembled WGS sequence"/>
</dbReference>
<dbReference type="Pfam" id="PF10294">
    <property type="entry name" value="Methyltransf_16"/>
    <property type="match status" value="1"/>
</dbReference>
<dbReference type="InterPro" id="IPR019410">
    <property type="entry name" value="Methyltransf_16"/>
</dbReference>
<gene>
    <name evidence="2" type="ORF">UXM345_LOCUS6130</name>
    <name evidence="1" type="ORF">XDN619_LOCUS35669</name>
</gene>
<dbReference type="EMBL" id="CAJNRG010018337">
    <property type="protein sequence ID" value="CAF2255702.1"/>
    <property type="molecule type" value="Genomic_DNA"/>
</dbReference>
<dbReference type="InterPro" id="IPR029063">
    <property type="entry name" value="SAM-dependent_MTases_sf"/>
</dbReference>
<dbReference type="EMBL" id="CAJOBF010000474">
    <property type="protein sequence ID" value="CAF3823312.1"/>
    <property type="molecule type" value="Genomic_DNA"/>
</dbReference>
<organism evidence="1 3">
    <name type="scientific">Rotaria magnacalcarata</name>
    <dbReference type="NCBI Taxonomy" id="392030"/>
    <lineage>
        <taxon>Eukaryota</taxon>
        <taxon>Metazoa</taxon>
        <taxon>Spiralia</taxon>
        <taxon>Gnathifera</taxon>
        <taxon>Rotifera</taxon>
        <taxon>Eurotatoria</taxon>
        <taxon>Bdelloidea</taxon>
        <taxon>Philodinida</taxon>
        <taxon>Philodinidae</taxon>
        <taxon>Rotaria</taxon>
    </lineage>
</organism>